<proteinExistence type="predicted"/>
<evidence type="ECO:0000313" key="3">
    <source>
        <dbReference type="Proteomes" id="UP000499080"/>
    </source>
</evidence>
<organism evidence="2 3">
    <name type="scientific">Araneus ventricosus</name>
    <name type="common">Orbweaver spider</name>
    <name type="synonym">Epeira ventricosa</name>
    <dbReference type="NCBI Taxonomy" id="182803"/>
    <lineage>
        <taxon>Eukaryota</taxon>
        <taxon>Metazoa</taxon>
        <taxon>Ecdysozoa</taxon>
        <taxon>Arthropoda</taxon>
        <taxon>Chelicerata</taxon>
        <taxon>Arachnida</taxon>
        <taxon>Araneae</taxon>
        <taxon>Araneomorphae</taxon>
        <taxon>Entelegynae</taxon>
        <taxon>Araneoidea</taxon>
        <taxon>Araneidae</taxon>
        <taxon>Araneus</taxon>
    </lineage>
</organism>
<protein>
    <submittedName>
        <fullName evidence="2">Uncharacterized protein</fullName>
    </submittedName>
</protein>
<accession>A0A4Y2NQG6</accession>
<dbReference type="Proteomes" id="UP000499080">
    <property type="component" value="Unassembled WGS sequence"/>
</dbReference>
<reference evidence="2 3" key="1">
    <citation type="journal article" date="2019" name="Sci. Rep.">
        <title>Orb-weaving spider Araneus ventricosus genome elucidates the spidroin gene catalogue.</title>
        <authorList>
            <person name="Kono N."/>
            <person name="Nakamura H."/>
            <person name="Ohtoshi R."/>
            <person name="Moran D.A.P."/>
            <person name="Shinohara A."/>
            <person name="Yoshida Y."/>
            <person name="Fujiwara M."/>
            <person name="Mori M."/>
            <person name="Tomita M."/>
            <person name="Arakawa K."/>
        </authorList>
    </citation>
    <scope>NUCLEOTIDE SEQUENCE [LARGE SCALE GENOMIC DNA]</scope>
</reference>
<gene>
    <name evidence="2" type="ORF">AVEN_225454_1</name>
</gene>
<dbReference type="AlphaFoldDB" id="A0A4Y2NQG6"/>
<evidence type="ECO:0000313" key="2">
    <source>
        <dbReference type="EMBL" id="GBN40879.1"/>
    </source>
</evidence>
<name>A0A4Y2NQG6_ARAVE</name>
<feature type="non-terminal residue" evidence="2">
    <location>
        <position position="1"/>
    </location>
</feature>
<keyword evidence="3" id="KW-1185">Reference proteome</keyword>
<dbReference type="EMBL" id="BGPR01128935">
    <property type="protein sequence ID" value="GBN40879.1"/>
    <property type="molecule type" value="Genomic_DNA"/>
</dbReference>
<sequence length="114" mass="11859">CASFGARIAQDQGLARHCIGGHTRASQEGWSWGTFGLSHALHSHSAGQPSQAGGPALRIRDVSGQSEGAAVSRGHSRSDPSHPGSDLQVEYVARAGQTTPSHHRVLGVALQVSF</sequence>
<comment type="caution">
    <text evidence="2">The sequence shown here is derived from an EMBL/GenBank/DDBJ whole genome shotgun (WGS) entry which is preliminary data.</text>
</comment>
<evidence type="ECO:0000256" key="1">
    <source>
        <dbReference type="SAM" id="MobiDB-lite"/>
    </source>
</evidence>
<feature type="region of interest" description="Disordered" evidence="1">
    <location>
        <begin position="42"/>
        <end position="86"/>
    </location>
</feature>